<evidence type="ECO:0000313" key="3">
    <source>
        <dbReference type="EMBL" id="QOZ64190.1"/>
    </source>
</evidence>
<dbReference type="Proteomes" id="UP000593880">
    <property type="component" value="Plasmid unnamed"/>
</dbReference>
<dbReference type="AlphaFoldDB" id="A0A410VJ51"/>
<evidence type="ECO:0000313" key="5">
    <source>
        <dbReference type="Proteomes" id="UP000625079"/>
    </source>
</evidence>
<geneLocation type="plasmid" evidence="3 4">
    <name>unnamed</name>
</geneLocation>
<evidence type="ECO:0008006" key="6">
    <source>
        <dbReference type="Google" id="ProtNLM"/>
    </source>
</evidence>
<feature type="compositionally biased region" description="Basic and acidic residues" evidence="1">
    <location>
        <begin position="38"/>
        <end position="47"/>
    </location>
</feature>
<evidence type="ECO:0000256" key="1">
    <source>
        <dbReference type="SAM" id="MobiDB-lite"/>
    </source>
</evidence>
<reference evidence="2" key="1">
    <citation type="journal article" date="2014" name="Int. J. Syst. Evol. Microbiol.">
        <title>Complete genome sequence of Corynebacterium casei LMG S-19264T (=DSM 44701T), isolated from a smear-ripened cheese.</title>
        <authorList>
            <consortium name="US DOE Joint Genome Institute (JGI-PGF)"/>
            <person name="Walter F."/>
            <person name="Albersmeier A."/>
            <person name="Kalinowski J."/>
            <person name="Ruckert C."/>
        </authorList>
    </citation>
    <scope>NUCLEOTIDE SEQUENCE</scope>
    <source>
        <strain evidence="2">CGMCC 1.15034</strain>
    </source>
</reference>
<evidence type="ECO:0000313" key="2">
    <source>
        <dbReference type="EMBL" id="GGI27464.1"/>
    </source>
</evidence>
<organism evidence="2 5">
    <name type="scientific">Bradyrhizobium guangdongense</name>
    <dbReference type="NCBI Taxonomy" id="1325090"/>
    <lineage>
        <taxon>Bacteria</taxon>
        <taxon>Pseudomonadati</taxon>
        <taxon>Pseudomonadota</taxon>
        <taxon>Alphaproteobacteria</taxon>
        <taxon>Hyphomicrobiales</taxon>
        <taxon>Nitrobacteraceae</taxon>
        <taxon>Bradyrhizobium</taxon>
    </lineage>
</organism>
<protein>
    <recommendedName>
        <fullName evidence="6">Integrase</fullName>
    </recommendedName>
</protein>
<dbReference type="EMBL" id="CP030058">
    <property type="protein sequence ID" value="QOZ64190.1"/>
    <property type="molecule type" value="Genomic_DNA"/>
</dbReference>
<dbReference type="Proteomes" id="UP000625079">
    <property type="component" value="Unassembled WGS sequence"/>
</dbReference>
<dbReference type="GeneID" id="39481316"/>
<keyword evidence="4" id="KW-1185">Reference proteome</keyword>
<dbReference type="RefSeq" id="WP_128929603.1">
    <property type="nucleotide sequence ID" value="NZ_BMHC01000010.1"/>
</dbReference>
<reference evidence="2" key="3">
    <citation type="submission" date="2022-12" db="EMBL/GenBank/DDBJ databases">
        <authorList>
            <person name="Sun Q."/>
            <person name="Zhou Y."/>
        </authorList>
    </citation>
    <scope>NUCLEOTIDE SEQUENCE</scope>
    <source>
        <strain evidence="2">CGMCC 1.15034</strain>
    </source>
</reference>
<reference evidence="3 4" key="2">
    <citation type="submission" date="2018-06" db="EMBL/GenBank/DDBJ databases">
        <title>Comparative genomics of rhizobia nodulating Arachis hypogaea in China.</title>
        <authorList>
            <person name="Li Y."/>
        </authorList>
    </citation>
    <scope>NUCLEOTIDE SEQUENCE [LARGE SCALE GENOMIC DNA]</scope>
    <source>
        <strain evidence="3 4">CCBAU 51658</strain>
        <plasmid evidence="3 4">unnamed</plasmid>
    </source>
</reference>
<proteinExistence type="predicted"/>
<sequence length="63" mass="7371">MSNFKMPKPIKRPTSENYWIRKKVPLVGKTELWATLGTKDERQGQHQDRRRQRGHRGSMGPPA</sequence>
<feature type="region of interest" description="Disordered" evidence="1">
    <location>
        <begin position="35"/>
        <end position="63"/>
    </location>
</feature>
<accession>A0A410VJ51</accession>
<evidence type="ECO:0000313" key="4">
    <source>
        <dbReference type="Proteomes" id="UP000593880"/>
    </source>
</evidence>
<dbReference type="EMBL" id="BMHC01000010">
    <property type="protein sequence ID" value="GGI27464.1"/>
    <property type="molecule type" value="Genomic_DNA"/>
</dbReference>
<keyword evidence="3" id="KW-0614">Plasmid</keyword>
<dbReference type="OrthoDB" id="8249480at2"/>
<gene>
    <name evidence="2" type="ORF">GCM10010987_44520</name>
    <name evidence="3" type="ORF">XH86_35785</name>
</gene>
<name>A0A410VJ51_9BRAD</name>